<dbReference type="Proteomes" id="UP001652621">
    <property type="component" value="Unplaced"/>
</dbReference>
<dbReference type="PANTHER" id="PTHR18937">
    <property type="entry name" value="STRUCTURAL MAINTENANCE OF CHROMOSOMES SMC FAMILY MEMBER"/>
    <property type="match status" value="1"/>
</dbReference>
<dbReference type="eggNOG" id="KOG0996">
    <property type="taxonomic scope" value="Eukaryota"/>
</dbReference>
<feature type="region of interest" description="Disordered" evidence="13">
    <location>
        <begin position="1343"/>
        <end position="1407"/>
    </location>
</feature>
<evidence type="ECO:0000256" key="1">
    <source>
        <dbReference type="ARBA" id="ARBA00004123"/>
    </source>
</evidence>
<organism evidence="15">
    <name type="scientific">Musca domestica</name>
    <name type="common">House fly</name>
    <dbReference type="NCBI Taxonomy" id="7370"/>
    <lineage>
        <taxon>Eukaryota</taxon>
        <taxon>Metazoa</taxon>
        <taxon>Ecdysozoa</taxon>
        <taxon>Arthropoda</taxon>
        <taxon>Hexapoda</taxon>
        <taxon>Insecta</taxon>
        <taxon>Pterygota</taxon>
        <taxon>Neoptera</taxon>
        <taxon>Endopterygota</taxon>
        <taxon>Diptera</taxon>
        <taxon>Brachycera</taxon>
        <taxon>Muscomorpha</taxon>
        <taxon>Muscoidea</taxon>
        <taxon>Muscidae</taxon>
        <taxon>Musca</taxon>
    </lineage>
</organism>
<feature type="compositionally biased region" description="Low complexity" evidence="13">
    <location>
        <begin position="33"/>
        <end position="52"/>
    </location>
</feature>
<dbReference type="VEuPathDB" id="VectorBase:MDOMA2_007755"/>
<gene>
    <name evidence="15" type="primary">101899614</name>
    <name evidence="17" type="synonym">LOC101899614</name>
</gene>
<feature type="compositionally biased region" description="Polar residues" evidence="13">
    <location>
        <begin position="1438"/>
        <end position="1454"/>
    </location>
</feature>
<dbReference type="VEuPathDB" id="VectorBase:MDOA004174"/>
<feature type="region of interest" description="Disordered" evidence="13">
    <location>
        <begin position="1438"/>
        <end position="1469"/>
    </location>
</feature>
<dbReference type="GO" id="GO:0000796">
    <property type="term" value="C:condensin complex"/>
    <property type="evidence" value="ECO:0007669"/>
    <property type="project" value="TreeGrafter"/>
</dbReference>
<evidence type="ECO:0000256" key="2">
    <source>
        <dbReference type="ARBA" id="ARBA00006005"/>
    </source>
</evidence>
<reference evidence="15" key="1">
    <citation type="submission" date="2020-05" db="UniProtKB">
        <authorList>
            <consortium name="EnsemblMetazoa"/>
        </authorList>
    </citation>
    <scope>IDENTIFICATION</scope>
    <source>
        <strain evidence="15">Aabys</strain>
    </source>
</reference>
<dbReference type="InterPro" id="IPR027417">
    <property type="entry name" value="P-loop_NTPase"/>
</dbReference>
<evidence type="ECO:0000256" key="13">
    <source>
        <dbReference type="SAM" id="MobiDB-lite"/>
    </source>
</evidence>
<keyword evidence="7 12" id="KW-0175">Coiled coil</keyword>
<keyword evidence="3" id="KW-0132">Cell division</keyword>
<dbReference type="Pfam" id="PF02463">
    <property type="entry name" value="SMC_N"/>
    <property type="match status" value="1"/>
</dbReference>
<feature type="region of interest" description="Disordered" evidence="13">
    <location>
        <begin position="1"/>
        <end position="84"/>
    </location>
</feature>
<keyword evidence="10" id="KW-0131">Cell cycle</keyword>
<dbReference type="Pfam" id="PF06470">
    <property type="entry name" value="SMC_hinge"/>
    <property type="match status" value="1"/>
</dbReference>
<evidence type="ECO:0000256" key="9">
    <source>
        <dbReference type="ARBA" id="ARBA00023242"/>
    </source>
</evidence>
<dbReference type="GO" id="GO:0051301">
    <property type="term" value="P:cell division"/>
    <property type="evidence" value="ECO:0007669"/>
    <property type="project" value="UniProtKB-KW"/>
</dbReference>
<dbReference type="RefSeq" id="XP_005176333.1">
    <property type="nucleotide sequence ID" value="XM_005176276.3"/>
</dbReference>
<comment type="subcellular location">
    <subcellularLocation>
        <location evidence="1 11">Nucleus</location>
    </subcellularLocation>
</comment>
<dbReference type="GO" id="GO:0005524">
    <property type="term" value="F:ATP binding"/>
    <property type="evidence" value="ECO:0007669"/>
    <property type="project" value="UniProtKB-KW"/>
</dbReference>
<evidence type="ECO:0000256" key="8">
    <source>
        <dbReference type="ARBA" id="ARBA00023067"/>
    </source>
</evidence>
<dbReference type="InterPro" id="IPR024704">
    <property type="entry name" value="SMC"/>
</dbReference>
<feature type="domain" description="SMC hinge" evidence="14">
    <location>
        <begin position="634"/>
        <end position="749"/>
    </location>
</feature>
<feature type="coiled-coil region" evidence="12">
    <location>
        <begin position="456"/>
        <end position="606"/>
    </location>
</feature>
<dbReference type="SUPFAM" id="SSF75553">
    <property type="entry name" value="Smc hinge domain"/>
    <property type="match status" value="1"/>
</dbReference>
<keyword evidence="5" id="KW-0498">Mitosis</keyword>
<protein>
    <recommendedName>
        <fullName evidence="11">Structural maintenance of chromosomes protein</fullName>
    </recommendedName>
</protein>
<dbReference type="FunFam" id="3.40.50.300:FF:000481">
    <property type="entry name" value="Structural maintenance of chromosomes 4"/>
    <property type="match status" value="1"/>
</dbReference>
<dbReference type="InterPro" id="IPR010935">
    <property type="entry name" value="SMC_hinge"/>
</dbReference>
<dbReference type="OrthoDB" id="5575062at2759"/>
<dbReference type="GO" id="GO:0005634">
    <property type="term" value="C:nucleus"/>
    <property type="evidence" value="ECO:0007669"/>
    <property type="project" value="UniProtKB-SubCell"/>
</dbReference>
<evidence type="ECO:0000256" key="11">
    <source>
        <dbReference type="PIRNR" id="PIRNR005719"/>
    </source>
</evidence>
<dbReference type="FunFam" id="3.40.50.300:FF:000585">
    <property type="entry name" value="Structural maintenance of chromosomes 4"/>
    <property type="match status" value="1"/>
</dbReference>
<dbReference type="Gene3D" id="1.10.287.1490">
    <property type="match status" value="1"/>
</dbReference>
<evidence type="ECO:0000256" key="7">
    <source>
        <dbReference type="ARBA" id="ARBA00023054"/>
    </source>
</evidence>
<dbReference type="GO" id="GO:0007076">
    <property type="term" value="P:mitotic chromosome condensation"/>
    <property type="evidence" value="ECO:0007669"/>
    <property type="project" value="TreeGrafter"/>
</dbReference>
<reference evidence="17" key="2">
    <citation type="submission" date="2025-04" db="UniProtKB">
        <authorList>
            <consortium name="RefSeq"/>
        </authorList>
    </citation>
    <scope>IDENTIFICATION</scope>
    <source>
        <strain evidence="17">Aabys</strain>
    </source>
</reference>
<dbReference type="PANTHER" id="PTHR18937:SF172">
    <property type="entry name" value="STRUCTURAL MAINTENANCE OF CHROMOSOMES PROTEIN"/>
    <property type="match status" value="1"/>
</dbReference>
<dbReference type="Gene3D" id="1.20.1060.20">
    <property type="match status" value="1"/>
</dbReference>
<evidence type="ECO:0000313" key="15">
    <source>
        <dbReference type="EnsemblMetazoa" id="MDOA004174-PA"/>
    </source>
</evidence>
<dbReference type="EnsemblMetazoa" id="MDOA004174-RA">
    <property type="protein sequence ID" value="MDOA004174-PA"/>
    <property type="gene ID" value="MDOA004174"/>
</dbReference>
<evidence type="ECO:0000313" key="16">
    <source>
        <dbReference type="Proteomes" id="UP001652621"/>
    </source>
</evidence>
<dbReference type="Gene3D" id="3.40.50.300">
    <property type="entry name" value="P-loop containing nucleotide triphosphate hydrolases"/>
    <property type="match status" value="2"/>
</dbReference>
<evidence type="ECO:0000256" key="4">
    <source>
        <dbReference type="ARBA" id="ARBA00022741"/>
    </source>
</evidence>
<dbReference type="SUPFAM" id="SSF52540">
    <property type="entry name" value="P-loop containing nucleoside triphosphate hydrolases"/>
    <property type="match status" value="1"/>
</dbReference>
<feature type="compositionally biased region" description="Polar residues" evidence="13">
    <location>
        <begin position="1343"/>
        <end position="1360"/>
    </location>
</feature>
<evidence type="ECO:0000256" key="12">
    <source>
        <dbReference type="SAM" id="Coils"/>
    </source>
</evidence>
<dbReference type="GO" id="GO:0016887">
    <property type="term" value="F:ATP hydrolysis activity"/>
    <property type="evidence" value="ECO:0007669"/>
    <property type="project" value="InterPro"/>
</dbReference>
<evidence type="ECO:0000256" key="6">
    <source>
        <dbReference type="ARBA" id="ARBA00022840"/>
    </source>
</evidence>
<keyword evidence="9 11" id="KW-0539">Nucleus</keyword>
<evidence type="ECO:0000256" key="3">
    <source>
        <dbReference type="ARBA" id="ARBA00022618"/>
    </source>
</evidence>
<dbReference type="InterPro" id="IPR036277">
    <property type="entry name" value="SMC_hinge_sf"/>
</dbReference>
<dbReference type="SMART" id="SM00968">
    <property type="entry name" value="SMC_hinge"/>
    <property type="match status" value="1"/>
</dbReference>
<name>A0A1I8MEU4_MUSDO</name>
<dbReference type="PIRSF" id="PIRSF005719">
    <property type="entry name" value="SMC"/>
    <property type="match status" value="1"/>
</dbReference>
<proteinExistence type="inferred from homology"/>
<keyword evidence="4" id="KW-0547">Nucleotide-binding</keyword>
<keyword evidence="6" id="KW-0067">ATP-binding</keyword>
<comment type="similarity">
    <text evidence="2">Belongs to the SMC family. SMC4 subfamily.</text>
</comment>
<accession>A0A1I8MEU4</accession>
<sequence>MATRRRPPLTQENDDRRRSSLGNKQSTSGGAGTKTPLRTPQKQQQQTQPPVQDVEMTEQPMAGDALDDANMSDDEEGGTRIGDIYIPPPIPPYCSTESKGPRLIIKKIENFNFKSYAGKVVLGPFHHCFTAIIGPNGSGKSNVIDSMLFVFGYRANKIRCKKISTLLHNSARYPNVNMCSVAVHFRQILDKEDGTCEEIPDSEIIVERTAYRDNSSYYTINGKRKQFKDVAKLLKKHHVDLDHNRFLILQGEVESISMMKPKGLAEGECGMLEYLEDIVGTTRYKEPLIKINERVELLTEERTEKHNRCKLAEREMKDLEQPYNDAVEYLRQENENTRTKNLRIQKYLSEKNKKLEEYTKHHEEISNELKEHDNQVDTLRKEREEKEDIIKKEMQNHDNLRKKKEDIEKKLEKAKGNFAETQETMTVLNKRRHANKNQVTKNEKELEDLRKVPEKNEKEIEECEKKLERLVKQKAEQEEELQRNYTLLEEQTKPLIEQREKLETELMDLKLNVDEAKADLAMSQSELKILKSDETAETRKYETLKSSYEDSEKSLAEKKEQVVELNARLPELKKDIHEKTLKLKQLQQEEQQLRQQVMTIKAEINEKVVSVQAMRSNNKVLDFLMRQKAEGKIPGILGRLGDLGAIDAKYDVAISTACGRLDNILVDTVNTAQTCIEHLKRYDVGRASFIALEKVEYLANQSGPIHTPENVSRLYDLVRVEDERVLPAFYFALRNTLVSTDLEQGTRIAYGAKRFRVVTLNGDLIETSGTMSGGGRTQIRGKMGTKVRTNTRQSLDNSGVSQKDLEAMQIKCEELSSQINYNQEEQGRLEREVQQLNVTHQRTEGDLQKISITIKSLEDQLPRIFKQLEAQKKRMDQTLTDASKVEDIQEVIKQKTATLKSAEEEAGKMEKKIAEIKKKIDSIHGDTIKAVQTKINSIDNQIKKLKGNVSKLKVEVTNVERNVKKMESQIERLNGEIEKSQDELKQLSEKRTAFDEEICALQKELEEAKEAIDKAKSESSGVHKEILAIQKTESDLKLKRVEIEQKLQTVAAKMSEVKSQIPHWRDQLKPLRLHEIPGDTEPPAPLKKYTEEELATHTLQDIQYKESVQEELLKKKPNLSCIQEYIEKRDVYLERVKILEDITCKRNEMRQLYDDVRKKRYNEFMSGFHIITRKLKEMYQMITQGGDAELELVDSMDPFTEGVSFSVRPPKKTWKNISNLSGGEKTLSSLALVFALHYYKPSPLYFMDEIDAALDFKNISIVAHYIKERTKNAQFIIISLRSNMFELSDYLVGIYKVKDCTDSVCIQNEPPKMPEIQQTQMTQQTQFQPAHLMQSIVTSADNTLVGSSTQPQPANALNQTNPPPTPMDSKEPPSVLAGKSVSLDDSIDEPPPPATSSATTAVDNDENFRPRSTFAASQNMTFLPQIESTALSATQLDITQSQTIGTPNRSSQFKQPAPVTHEQTPPTSN</sequence>
<keyword evidence="8" id="KW-0226">DNA condensation</keyword>
<evidence type="ECO:0000313" key="17">
    <source>
        <dbReference type="RefSeq" id="XP_005176333.1"/>
    </source>
</evidence>
<feature type="compositionally biased region" description="Acidic residues" evidence="13">
    <location>
        <begin position="65"/>
        <end position="76"/>
    </location>
</feature>
<keyword evidence="16" id="KW-1185">Reference proteome</keyword>
<dbReference type="KEGG" id="mde:101899614"/>
<evidence type="ECO:0000256" key="10">
    <source>
        <dbReference type="ARBA" id="ARBA00023306"/>
    </source>
</evidence>
<feature type="coiled-coil region" evidence="12">
    <location>
        <begin position="348"/>
        <end position="431"/>
    </location>
</feature>
<dbReference type="InterPro" id="IPR003395">
    <property type="entry name" value="RecF/RecN/SMC_N"/>
</dbReference>
<dbReference type="Gene3D" id="3.30.70.1620">
    <property type="match status" value="1"/>
</dbReference>
<dbReference type="STRING" id="7370.A0A1I8MEU4"/>
<evidence type="ECO:0000256" key="5">
    <source>
        <dbReference type="ARBA" id="ARBA00022776"/>
    </source>
</evidence>
<feature type="coiled-coil region" evidence="12">
    <location>
        <begin position="805"/>
        <end position="1025"/>
    </location>
</feature>
<evidence type="ECO:0000259" key="14">
    <source>
        <dbReference type="SMART" id="SM00968"/>
    </source>
</evidence>